<comment type="PTM">
    <text evidence="8">Methylated by PrmB.</text>
</comment>
<organism evidence="11 12">
    <name type="scientific">Kistimonas scapharcae</name>
    <dbReference type="NCBI Taxonomy" id="1036133"/>
    <lineage>
        <taxon>Bacteria</taxon>
        <taxon>Pseudomonadati</taxon>
        <taxon>Pseudomonadota</taxon>
        <taxon>Gammaproteobacteria</taxon>
        <taxon>Oceanospirillales</taxon>
        <taxon>Endozoicomonadaceae</taxon>
        <taxon>Kistimonas</taxon>
    </lineage>
</organism>
<evidence type="ECO:0000313" key="12">
    <source>
        <dbReference type="Proteomes" id="UP001500604"/>
    </source>
</evidence>
<evidence type="ECO:0000256" key="2">
    <source>
        <dbReference type="ARBA" id="ARBA00022481"/>
    </source>
</evidence>
<dbReference type="Gene3D" id="3.30.160.810">
    <property type="match status" value="1"/>
</dbReference>
<sequence>MSNQADGKKPRLGLIGKKCGMTRIFTEDGASLPVTVVEIGPNRIAQVRTVDVDGYSAVQVAAGAKKASRLTKPEAGHYAKAGVEAGSVLVEFRTSEESELKVGDVLPVSMFEAGQKVDVTGRSKGKGFQGVVKRWNFRTQDATHGNSLSHRAPGSIGQCQTPGRVFKGKKMAGHMGDERVTVQSLEIVRVDEERNLLLIKGAVPGATGADVVIKPAVKAGSAA</sequence>
<dbReference type="NCBIfam" id="TIGR03625">
    <property type="entry name" value="L3_bact"/>
    <property type="match status" value="1"/>
</dbReference>
<keyword evidence="3 8" id="KW-0699">rRNA-binding</keyword>
<comment type="similarity">
    <text evidence="1 8 9">Belongs to the universal ribosomal protein uL3 family.</text>
</comment>
<evidence type="ECO:0000256" key="5">
    <source>
        <dbReference type="ARBA" id="ARBA00022980"/>
    </source>
</evidence>
<dbReference type="Pfam" id="PF00297">
    <property type="entry name" value="Ribosomal_L3"/>
    <property type="match status" value="1"/>
</dbReference>
<comment type="caution">
    <text evidence="11">The sequence shown here is derived from an EMBL/GenBank/DDBJ whole genome shotgun (WGS) entry which is preliminary data.</text>
</comment>
<evidence type="ECO:0000256" key="9">
    <source>
        <dbReference type="RuleBase" id="RU003905"/>
    </source>
</evidence>
<dbReference type="SUPFAM" id="SSF50447">
    <property type="entry name" value="Translation proteins"/>
    <property type="match status" value="1"/>
</dbReference>
<accession>A0ABP8V8R1</accession>
<dbReference type="PROSITE" id="PS00474">
    <property type="entry name" value="RIBOSOMAL_L3"/>
    <property type="match status" value="1"/>
</dbReference>
<gene>
    <name evidence="8 11" type="primary">rplC</name>
    <name evidence="11" type="ORF">GCM10023116_49370</name>
</gene>
<dbReference type="Proteomes" id="UP001500604">
    <property type="component" value="Unassembled WGS sequence"/>
</dbReference>
<comment type="function">
    <text evidence="8 10">One of the primary rRNA binding proteins, it binds directly near the 3'-end of the 23S rRNA, where it nucleates assembly of the 50S subunit.</text>
</comment>
<evidence type="ECO:0000313" key="11">
    <source>
        <dbReference type="EMBL" id="GAA4652653.1"/>
    </source>
</evidence>
<dbReference type="Gene3D" id="2.40.30.10">
    <property type="entry name" value="Translation factors"/>
    <property type="match status" value="1"/>
</dbReference>
<keyword evidence="2 8" id="KW-0488">Methylation</keyword>
<dbReference type="InterPro" id="IPR000597">
    <property type="entry name" value="Ribosomal_uL3"/>
</dbReference>
<keyword evidence="12" id="KW-1185">Reference proteome</keyword>
<dbReference type="GO" id="GO:0005840">
    <property type="term" value="C:ribosome"/>
    <property type="evidence" value="ECO:0007669"/>
    <property type="project" value="UniProtKB-KW"/>
</dbReference>
<keyword evidence="6 8" id="KW-0687">Ribonucleoprotein</keyword>
<evidence type="ECO:0000256" key="10">
    <source>
        <dbReference type="RuleBase" id="RU003906"/>
    </source>
</evidence>
<keyword evidence="5 8" id="KW-0689">Ribosomal protein</keyword>
<dbReference type="HAMAP" id="MF_01325_B">
    <property type="entry name" value="Ribosomal_uL3_B"/>
    <property type="match status" value="1"/>
</dbReference>
<evidence type="ECO:0000256" key="4">
    <source>
        <dbReference type="ARBA" id="ARBA00022884"/>
    </source>
</evidence>
<evidence type="ECO:0000256" key="8">
    <source>
        <dbReference type="HAMAP-Rule" id="MF_01325"/>
    </source>
</evidence>
<dbReference type="InterPro" id="IPR019927">
    <property type="entry name" value="Ribosomal_uL3_bac/org-type"/>
</dbReference>
<evidence type="ECO:0000256" key="3">
    <source>
        <dbReference type="ARBA" id="ARBA00022730"/>
    </source>
</evidence>
<proteinExistence type="inferred from homology"/>
<evidence type="ECO:0000256" key="1">
    <source>
        <dbReference type="ARBA" id="ARBA00006540"/>
    </source>
</evidence>
<evidence type="ECO:0000256" key="7">
    <source>
        <dbReference type="ARBA" id="ARBA00035243"/>
    </source>
</evidence>
<dbReference type="PANTHER" id="PTHR11229">
    <property type="entry name" value="50S RIBOSOMAL PROTEIN L3"/>
    <property type="match status" value="1"/>
</dbReference>
<dbReference type="PANTHER" id="PTHR11229:SF16">
    <property type="entry name" value="LARGE RIBOSOMAL SUBUNIT PROTEIN UL3C"/>
    <property type="match status" value="1"/>
</dbReference>
<protein>
    <recommendedName>
        <fullName evidence="7 8">Large ribosomal subunit protein uL3</fullName>
    </recommendedName>
</protein>
<dbReference type="EMBL" id="BAABFL010000478">
    <property type="protein sequence ID" value="GAA4652653.1"/>
    <property type="molecule type" value="Genomic_DNA"/>
</dbReference>
<comment type="subunit">
    <text evidence="8 10">Part of the 50S ribosomal subunit. Forms a cluster with proteins L14 and L19.</text>
</comment>
<dbReference type="InterPro" id="IPR019926">
    <property type="entry name" value="Ribosomal_uL3_CS"/>
</dbReference>
<reference evidence="12" key="1">
    <citation type="journal article" date="2019" name="Int. J. Syst. Evol. Microbiol.">
        <title>The Global Catalogue of Microorganisms (GCM) 10K type strain sequencing project: providing services to taxonomists for standard genome sequencing and annotation.</title>
        <authorList>
            <consortium name="The Broad Institute Genomics Platform"/>
            <consortium name="The Broad Institute Genome Sequencing Center for Infectious Disease"/>
            <person name="Wu L."/>
            <person name="Ma J."/>
        </authorList>
    </citation>
    <scope>NUCLEOTIDE SEQUENCE [LARGE SCALE GENOMIC DNA]</scope>
    <source>
        <strain evidence="12">JCM 17805</strain>
    </source>
</reference>
<name>A0ABP8V8R1_9GAMM</name>
<feature type="modified residue" description="N5-methylglutamine" evidence="8">
    <location>
        <position position="160"/>
    </location>
</feature>
<evidence type="ECO:0000256" key="6">
    <source>
        <dbReference type="ARBA" id="ARBA00023274"/>
    </source>
</evidence>
<dbReference type="RefSeq" id="WP_345199259.1">
    <property type="nucleotide sequence ID" value="NZ_BAABFL010000478.1"/>
</dbReference>
<dbReference type="InterPro" id="IPR009000">
    <property type="entry name" value="Transl_B-barrel_sf"/>
</dbReference>
<keyword evidence="4 8" id="KW-0694">RNA-binding</keyword>